<keyword evidence="2" id="KW-0863">Zinc-finger</keyword>
<accession>A0A8B7VK75</accession>
<dbReference type="PANTHER" id="PTHR16295:SF17">
    <property type="entry name" value="XIAP-ASSOCIATED FACTOR 1"/>
    <property type="match status" value="1"/>
</dbReference>
<evidence type="ECO:0000259" key="5">
    <source>
        <dbReference type="Pfam" id="PF18608"/>
    </source>
</evidence>
<evidence type="ECO:0000256" key="3">
    <source>
        <dbReference type="ARBA" id="ARBA00022833"/>
    </source>
</evidence>
<dbReference type="AlphaFoldDB" id="A0A8B7VK75"/>
<dbReference type="Gene3D" id="3.30.40.10">
    <property type="entry name" value="Zinc/RING finger domain, C3HC4 (zinc finger)"/>
    <property type="match status" value="2"/>
</dbReference>
<reference evidence="7" key="1">
    <citation type="submission" date="2025-08" db="UniProtKB">
        <authorList>
            <consortium name="RefSeq"/>
        </authorList>
    </citation>
    <scope>IDENTIFICATION</scope>
    <source>
        <tissue evidence="7">Leukocyte</tissue>
    </source>
</reference>
<dbReference type="KEGG" id="ccan:109694483"/>
<feature type="compositionally biased region" description="Polar residues" evidence="4">
    <location>
        <begin position="175"/>
        <end position="185"/>
    </location>
</feature>
<dbReference type="Pfam" id="PF21366">
    <property type="entry name" value="TRAFD1-XIAF1_ZnF"/>
    <property type="match status" value="1"/>
</dbReference>
<proteinExistence type="predicted"/>
<dbReference type="GO" id="GO:0005739">
    <property type="term" value="C:mitochondrion"/>
    <property type="evidence" value="ECO:0007669"/>
    <property type="project" value="TreeGrafter"/>
</dbReference>
<evidence type="ECO:0000256" key="1">
    <source>
        <dbReference type="ARBA" id="ARBA00022723"/>
    </source>
</evidence>
<evidence type="ECO:0000313" key="7">
    <source>
        <dbReference type="RefSeq" id="XP_020032033.1"/>
    </source>
</evidence>
<dbReference type="GO" id="GO:0008270">
    <property type="term" value="F:zinc ion binding"/>
    <property type="evidence" value="ECO:0007669"/>
    <property type="project" value="UniProtKB-KW"/>
</dbReference>
<evidence type="ECO:0000256" key="4">
    <source>
        <dbReference type="SAM" id="MobiDB-lite"/>
    </source>
</evidence>
<dbReference type="CTD" id="54739"/>
<dbReference type="InterPro" id="IPR049439">
    <property type="entry name" value="TRAFD1-XIAF1_Znf"/>
</dbReference>
<evidence type="ECO:0000259" key="6">
    <source>
        <dbReference type="Pfam" id="PF21366"/>
    </source>
</evidence>
<protein>
    <submittedName>
        <fullName evidence="7">XIAP-associated factor 1</fullName>
    </submittedName>
</protein>
<organism evidence="7">
    <name type="scientific">Castor canadensis</name>
    <name type="common">American beaver</name>
    <dbReference type="NCBI Taxonomy" id="51338"/>
    <lineage>
        <taxon>Eukaryota</taxon>
        <taxon>Metazoa</taxon>
        <taxon>Chordata</taxon>
        <taxon>Craniata</taxon>
        <taxon>Vertebrata</taxon>
        <taxon>Euteleostomi</taxon>
        <taxon>Mammalia</taxon>
        <taxon>Eutheria</taxon>
        <taxon>Euarchontoglires</taxon>
        <taxon>Glires</taxon>
        <taxon>Rodentia</taxon>
        <taxon>Castorimorpha</taxon>
        <taxon>Castoridae</taxon>
        <taxon>Castor</taxon>
    </lineage>
</organism>
<feature type="domain" description="XIAP-associated factor 1 C-terminal" evidence="5">
    <location>
        <begin position="220"/>
        <end position="271"/>
    </location>
</feature>
<dbReference type="InterPro" id="IPR013083">
    <property type="entry name" value="Znf_RING/FYVE/PHD"/>
</dbReference>
<dbReference type="InterPro" id="IPR051986">
    <property type="entry name" value="Innate_Immune_Apopt_Reg"/>
</dbReference>
<evidence type="ECO:0000256" key="2">
    <source>
        <dbReference type="ARBA" id="ARBA00022771"/>
    </source>
</evidence>
<dbReference type="OrthoDB" id="422728at2759"/>
<feature type="region of interest" description="Disordered" evidence="4">
    <location>
        <begin position="163"/>
        <end position="210"/>
    </location>
</feature>
<sequence length="429" mass="47420">MEGDFQVCGNCKRSVASAHFTLHEAYCLRFLVLCPECEESVPKAKMMEHQQNEHQQTKECLEHTSKCKFCELTMHLSRLQVHEPLCGSRTERCPHCNQLILLHALAQHKNICQTLQAWLREEKKALPERKIQCDYCNQTIARNKCVHLVDKCRPISESVKYRPFEKPKIPPPSLPSQASGNQSSTVEKDVRPKAKPMNISTPRGKNRTTDLPWKSELRTSAASPTEEEAAYDILQRCHLCGILLPLPILKQHQEKCQWLASSRGKQVRKTSYSWEGLDSGGLDEPEPKVEGRTSSCILTPAQGAFLDSLRQARGALYPLHQLIWQPYVWASATAEVERSPVGGGASQRRPGAGHLPGESGADAGCWRSWRGAAARAEQAGALAIRAAQTGRSLSRAQRAGTWRAWAAGGSRPGAQAGDGGRGQLEARAA</sequence>
<keyword evidence="3" id="KW-0862">Zinc</keyword>
<dbReference type="GO" id="GO:0006915">
    <property type="term" value="P:apoptotic process"/>
    <property type="evidence" value="ECO:0007669"/>
    <property type="project" value="InterPro"/>
</dbReference>
<keyword evidence="1" id="KW-0479">Metal-binding</keyword>
<dbReference type="Pfam" id="PF18608">
    <property type="entry name" value="XAF1_C"/>
    <property type="match status" value="1"/>
</dbReference>
<dbReference type="Gene3D" id="6.10.250.1730">
    <property type="match status" value="1"/>
</dbReference>
<dbReference type="RefSeq" id="XP_020032033.1">
    <property type="nucleotide sequence ID" value="XM_020176444.1"/>
</dbReference>
<dbReference type="InterPro" id="IPR041386">
    <property type="entry name" value="XAF1_C"/>
</dbReference>
<gene>
    <name evidence="7" type="primary">Xaf1</name>
</gene>
<dbReference type="PANTHER" id="PTHR16295">
    <property type="entry name" value="TRAF-TYPE ZINC FINGER PROTEIN-RELATED"/>
    <property type="match status" value="1"/>
</dbReference>
<dbReference type="InterPro" id="IPR031220">
    <property type="entry name" value="XAF1_C_sf"/>
</dbReference>
<feature type="region of interest" description="Disordered" evidence="4">
    <location>
        <begin position="387"/>
        <end position="429"/>
    </location>
</feature>
<name>A0A8B7VK75_CASCN</name>
<feature type="compositionally biased region" description="Low complexity" evidence="4">
    <location>
        <begin position="395"/>
        <end position="409"/>
    </location>
</feature>
<feature type="region of interest" description="Disordered" evidence="4">
    <location>
        <begin position="340"/>
        <end position="360"/>
    </location>
</feature>
<dbReference type="Pfam" id="PF23580">
    <property type="entry name" value="Znf_XAF1_N"/>
    <property type="match status" value="1"/>
</dbReference>
<feature type="domain" description="TRAFD1/XAF1 zinc finger" evidence="6">
    <location>
        <begin position="76"/>
        <end position="112"/>
    </location>
</feature>